<evidence type="ECO:0000313" key="1">
    <source>
        <dbReference type="EMBL" id="EHL04530.1"/>
    </source>
</evidence>
<sequence length="44" mass="5167">MVPNQKNNDKKTWESLEAIDSIEHLVLKYLNVVTSHRNRAKQAF</sequence>
<organism evidence="1 2">
    <name type="scientific">Desulfitobacterium hafniense DP7</name>
    <dbReference type="NCBI Taxonomy" id="537010"/>
    <lineage>
        <taxon>Bacteria</taxon>
        <taxon>Bacillati</taxon>
        <taxon>Bacillota</taxon>
        <taxon>Clostridia</taxon>
        <taxon>Eubacteriales</taxon>
        <taxon>Desulfitobacteriaceae</taxon>
        <taxon>Desulfitobacterium</taxon>
    </lineage>
</organism>
<accession>G9XV44</accession>
<protein>
    <submittedName>
        <fullName evidence="1">Uncharacterized protein</fullName>
    </submittedName>
</protein>
<dbReference type="Proteomes" id="UP000004416">
    <property type="component" value="Unassembled WGS sequence"/>
</dbReference>
<comment type="caution">
    <text evidence="1">The sequence shown here is derived from an EMBL/GenBank/DDBJ whole genome shotgun (WGS) entry which is preliminary data.</text>
</comment>
<name>G9XV44_DESHA</name>
<proteinExistence type="predicted"/>
<dbReference type="AlphaFoldDB" id="G9XV44"/>
<evidence type="ECO:0000313" key="2">
    <source>
        <dbReference type="Proteomes" id="UP000004416"/>
    </source>
</evidence>
<reference evidence="1 2" key="1">
    <citation type="submission" date="2011-08" db="EMBL/GenBank/DDBJ databases">
        <authorList>
            <person name="Weinstock G."/>
            <person name="Sodergren E."/>
            <person name="Clifton S."/>
            <person name="Fulton L."/>
            <person name="Fulton B."/>
            <person name="Courtney L."/>
            <person name="Fronick C."/>
            <person name="Harrison M."/>
            <person name="Strong C."/>
            <person name="Farmer C."/>
            <person name="Delahaunty K."/>
            <person name="Markovic C."/>
            <person name="Hall O."/>
            <person name="Minx P."/>
            <person name="Tomlinson C."/>
            <person name="Mitreva M."/>
            <person name="Hou S."/>
            <person name="Chen J."/>
            <person name="Wollam A."/>
            <person name="Pepin K.H."/>
            <person name="Johnson M."/>
            <person name="Bhonagiri V."/>
            <person name="Zhang X."/>
            <person name="Suruliraj S."/>
            <person name="Warren W."/>
            <person name="Chinwalla A."/>
            <person name="Mardis E.R."/>
            <person name="Wilson R.K."/>
        </authorList>
    </citation>
    <scope>NUCLEOTIDE SEQUENCE [LARGE SCALE GENOMIC DNA]</scope>
    <source>
        <strain evidence="1 2">DP7</strain>
    </source>
</reference>
<dbReference type="HOGENOM" id="CLU_3215336_0_0_9"/>
<gene>
    <name evidence="1" type="ORF">HMPREF0322_04857</name>
</gene>
<dbReference type="EMBL" id="AFZX01000132">
    <property type="protein sequence ID" value="EHL04530.1"/>
    <property type="molecule type" value="Genomic_DNA"/>
</dbReference>